<accession>A0A0N5A873</accession>
<dbReference type="Pfam" id="PF23387">
    <property type="entry name" value="TPR_IFT80_172"/>
    <property type="match status" value="1"/>
</dbReference>
<organism evidence="7 8">
    <name type="scientific">Syphacia muris</name>
    <dbReference type="NCBI Taxonomy" id="451379"/>
    <lineage>
        <taxon>Eukaryota</taxon>
        <taxon>Metazoa</taxon>
        <taxon>Ecdysozoa</taxon>
        <taxon>Nematoda</taxon>
        <taxon>Chromadorea</taxon>
        <taxon>Rhabditida</taxon>
        <taxon>Spirurina</taxon>
        <taxon>Oxyuridomorpha</taxon>
        <taxon>Oxyuroidea</taxon>
        <taxon>Oxyuridae</taxon>
        <taxon>Syphacia</taxon>
    </lineage>
</organism>
<dbReference type="PROSITE" id="PS50294">
    <property type="entry name" value="WD_REPEATS_REGION"/>
    <property type="match status" value="1"/>
</dbReference>
<protein>
    <submittedName>
        <fullName evidence="8">Intraflagellar transport protein 80 homolog</fullName>
    </submittedName>
</protein>
<dbReference type="PANTHER" id="PTHR24098:SF0">
    <property type="entry name" value="OUTER SEGMENT 5"/>
    <property type="match status" value="1"/>
</dbReference>
<keyword evidence="7" id="KW-1185">Reference proteome</keyword>
<dbReference type="Pfam" id="PF00400">
    <property type="entry name" value="WD40"/>
    <property type="match status" value="4"/>
</dbReference>
<comment type="subcellular location">
    <subcellularLocation>
        <location evidence="1">Cell projection</location>
        <location evidence="1">Cilium</location>
    </subcellularLocation>
</comment>
<dbReference type="FunFam" id="2.130.10.10:FF:000463">
    <property type="entry name" value="intraflagellar transport protein 80 homolog"/>
    <property type="match status" value="1"/>
</dbReference>
<keyword evidence="4" id="KW-0853">WD repeat</keyword>
<keyword evidence="3" id="KW-0966">Cell projection</keyword>
<dbReference type="Gene3D" id="2.130.10.10">
    <property type="entry name" value="YVTN repeat-like/Quinoprotein amine dehydrogenase"/>
    <property type="match status" value="2"/>
</dbReference>
<dbReference type="PANTHER" id="PTHR24098">
    <property type="entry name" value="OUTER SEGMENT 5"/>
    <property type="match status" value="1"/>
</dbReference>
<dbReference type="Pfam" id="PF23335">
    <property type="entry name" value="Beta-prop_IFT80_2nd"/>
    <property type="match status" value="1"/>
</dbReference>
<dbReference type="InterPro" id="IPR056157">
    <property type="entry name" value="TPR_IFT80_172_dom"/>
</dbReference>
<dbReference type="SMART" id="SM00320">
    <property type="entry name" value="WD40"/>
    <property type="match status" value="6"/>
</dbReference>
<evidence type="ECO:0000313" key="8">
    <source>
        <dbReference type="WBParaSite" id="SMUV_0000025801-mRNA-1"/>
    </source>
</evidence>
<reference evidence="8" key="1">
    <citation type="submission" date="2016-04" db="UniProtKB">
        <authorList>
            <consortium name="WormBaseParasite"/>
        </authorList>
    </citation>
    <scope>IDENTIFICATION</scope>
</reference>
<feature type="repeat" description="WD" evidence="4">
    <location>
        <begin position="182"/>
        <end position="214"/>
    </location>
</feature>
<dbReference type="InterPro" id="IPR001680">
    <property type="entry name" value="WD40_rpt"/>
</dbReference>
<feature type="repeat" description="WD" evidence="4">
    <location>
        <begin position="100"/>
        <end position="132"/>
    </location>
</feature>
<dbReference type="InterPro" id="IPR056456">
    <property type="entry name" value="Beta-prop_IFT80_2nd"/>
</dbReference>
<dbReference type="Proteomes" id="UP000046393">
    <property type="component" value="Unplaced"/>
</dbReference>
<feature type="domain" description="IFT80/172/WDR35 TPR" evidence="6">
    <location>
        <begin position="615"/>
        <end position="755"/>
    </location>
</feature>
<evidence type="ECO:0000256" key="3">
    <source>
        <dbReference type="ARBA" id="ARBA00023273"/>
    </source>
</evidence>
<dbReference type="Gene3D" id="1.25.40.470">
    <property type="match status" value="1"/>
</dbReference>
<dbReference type="STRING" id="451379.A0A0N5A873"/>
<evidence type="ECO:0000313" key="7">
    <source>
        <dbReference type="Proteomes" id="UP000046393"/>
    </source>
</evidence>
<dbReference type="InterPro" id="IPR036322">
    <property type="entry name" value="WD40_repeat_dom_sf"/>
</dbReference>
<dbReference type="GO" id="GO:0060271">
    <property type="term" value="P:cilium assembly"/>
    <property type="evidence" value="ECO:0007669"/>
    <property type="project" value="TreeGrafter"/>
</dbReference>
<evidence type="ECO:0000256" key="2">
    <source>
        <dbReference type="ARBA" id="ARBA00023069"/>
    </source>
</evidence>
<proteinExistence type="predicted"/>
<name>A0A0N5A873_9BILA</name>
<dbReference type="InterPro" id="IPR015943">
    <property type="entry name" value="WD40/YVTN_repeat-like_dom_sf"/>
</dbReference>
<dbReference type="WBParaSite" id="SMUV_0000025801-mRNA-1">
    <property type="protein sequence ID" value="SMUV_0000025801-mRNA-1"/>
    <property type="gene ID" value="SMUV_0000025801"/>
</dbReference>
<evidence type="ECO:0000256" key="4">
    <source>
        <dbReference type="PROSITE-ProRule" id="PRU00221"/>
    </source>
</evidence>
<sequence length="762" mass="86753">MRLKIGMARECEHNSCVCAVCWTNSEEVISCGDDHQLFFWNMTSFEAQQTIQFSEEIFPTTIEIVSQAHASESVSNTFVITSTNGKIYFFNRNGRFEKAVNAHNGAVLCGKWSYDYSSYLTCGEDGYVKMWSRNGMLRSNIAQSSSSVYSVAWSSDNSQIIYCSREYCFIKPLKSQANTSKWKAHDGVVLCLDWSRNTDLIISGGEDCKYKVWDSYGRQLYSSSSHGYPVTSLSWNKDGDLFAVGSYNLLRLCDKAGWSHSLDKLSTQSILNISWSPDSTQLIGACSNGHIVHAHIVERRVMWKNLEATQTRKKFIDVRDVVSDVGQEKLETKDRITKIALGFHHLVVATTKQCYIFSSDNWNTPIINDLKEYSVTLILLCEQYFLLVDGSLVQIWTYEGRVQCILKIPNNIQGDSLNAATTALSNDTVALRDRIDRSLLRFYETINGQNAGDGDFKHSTDIIEITLEQHKTCMEQHLAFIDKTNSCYLLKISTYGRTERLRKLGTTIIAIRFNDSTNMLSGLQEDRLIIWGYPVMAFVDKELLSKTIIERELENLGKSASLITYFGNHVSIRRSDAALIPCAVPPFALALWRYTTASKWDQALKLCRHIQKEYLWGMLAGMAISARNMEIAEVANAALNEVEKVFYIHKIQTTTDKNLKSSLIALFVNDVNGADSTMIRSGHVFEAIMFNVSMFRWKRALELAVHYKQHIDTVIGYRQRYLRAINRTETDKEFLKQLAEVEVDWNHIQDHIRANSSVKSSY</sequence>
<evidence type="ECO:0000259" key="6">
    <source>
        <dbReference type="Pfam" id="PF23387"/>
    </source>
</evidence>
<feature type="domain" description="IFT80 second beta-propeller" evidence="5">
    <location>
        <begin position="298"/>
        <end position="587"/>
    </location>
</feature>
<dbReference type="AlphaFoldDB" id="A0A0N5A873"/>
<dbReference type="SUPFAM" id="SSF50978">
    <property type="entry name" value="WD40 repeat-like"/>
    <property type="match status" value="2"/>
</dbReference>
<dbReference type="GO" id="GO:0030992">
    <property type="term" value="C:intraciliary transport particle B"/>
    <property type="evidence" value="ECO:0007669"/>
    <property type="project" value="TreeGrafter"/>
</dbReference>
<evidence type="ECO:0000259" key="5">
    <source>
        <dbReference type="Pfam" id="PF23335"/>
    </source>
</evidence>
<keyword evidence="2" id="KW-0969">Cilium</keyword>
<dbReference type="PROSITE" id="PS50082">
    <property type="entry name" value="WD_REPEATS_2"/>
    <property type="match status" value="2"/>
</dbReference>
<evidence type="ECO:0000256" key="1">
    <source>
        <dbReference type="ARBA" id="ARBA00004138"/>
    </source>
</evidence>
<dbReference type="GO" id="GO:0005929">
    <property type="term" value="C:cilium"/>
    <property type="evidence" value="ECO:0007669"/>
    <property type="project" value="UniProtKB-SubCell"/>
</dbReference>